<dbReference type="Proteomes" id="UP000217431">
    <property type="component" value="Chromosome I"/>
</dbReference>
<dbReference type="EMBL" id="AP014597">
    <property type="protein sequence ID" value="BAU16640.1"/>
    <property type="molecule type" value="Genomic_DNA"/>
</dbReference>
<dbReference type="RefSeq" id="WP_096404794.1">
    <property type="nucleotide sequence ID" value="NZ_AP014597.1"/>
</dbReference>
<dbReference type="AlphaFoldDB" id="A0A0S3UGU8"/>
<sequence>MAIQREIWIGSIVEGLFADNSFLSKAFNADEFVNMGKSVHISNAGAPSKTKKNRTSFPADVNTRADVDLSFNLDEFTTDPIRIPHADTVELSYNKRESVLRQDKATLQEAVAKSMIYSWLPEKEHCVQTTGASVSAHTDKATGNRKALCRADVQKLMVKFNADNVPQEGRYLLLDAYMYDQLLGDLTSVQNQAFLASADAQRGIVGKLFSFNVMMRSEVAVYGDGIVKKAEDAEGAATDLAAGLAWHENSVCRALGEVNVFENEKDPSYYGDIYSFLVRAGGRPMRQDVKGLVAIVQGKSV</sequence>
<protein>
    <submittedName>
        <fullName evidence="1">Uncharacterized protein</fullName>
    </submittedName>
</protein>
<gene>
    <name evidence="1" type="ORF">PIOMA14_I_0131</name>
    <name evidence="2" type="ORF">PIOMA14_II_0768</name>
</gene>
<accession>A0A0S3UGU8</accession>
<reference evidence="1 3" key="1">
    <citation type="journal article" date="2016" name="DNA Res.">
        <title>The complete genome sequencing of Prevotella intermedia strain OMA14 and a subsequent fine-scale, intra-species genomic comparison reveal an unusual amplification of conjugative and mobile transposons and identify a novel Prevotella-lineage-specific repeat.</title>
        <authorList>
            <person name="Naito M."/>
            <person name="Ogura Y."/>
            <person name="Itoh T."/>
            <person name="Shoji M."/>
            <person name="Okamoto M."/>
            <person name="Hayashi T."/>
            <person name="Nakayama K."/>
        </authorList>
    </citation>
    <scope>NUCLEOTIDE SEQUENCE [LARGE SCALE GENOMIC DNA]</scope>
    <source>
        <strain evidence="1 3">OMA14</strain>
    </source>
</reference>
<proteinExistence type="predicted"/>
<evidence type="ECO:0000313" key="2">
    <source>
        <dbReference type="EMBL" id="BAU19272.1"/>
    </source>
</evidence>
<evidence type="ECO:0000313" key="1">
    <source>
        <dbReference type="EMBL" id="BAU16640.1"/>
    </source>
</evidence>
<dbReference type="EMBL" id="AP014598">
    <property type="protein sequence ID" value="BAU19272.1"/>
    <property type="molecule type" value="Genomic_DNA"/>
</dbReference>
<evidence type="ECO:0000313" key="3">
    <source>
        <dbReference type="Proteomes" id="UP000217431"/>
    </source>
</evidence>
<dbReference type="Proteomes" id="UP000217431">
    <property type="component" value="Chromosome II"/>
</dbReference>
<organism evidence="1 3">
    <name type="scientific">Prevotella intermedia</name>
    <dbReference type="NCBI Taxonomy" id="28131"/>
    <lineage>
        <taxon>Bacteria</taxon>
        <taxon>Pseudomonadati</taxon>
        <taxon>Bacteroidota</taxon>
        <taxon>Bacteroidia</taxon>
        <taxon>Bacteroidales</taxon>
        <taxon>Prevotellaceae</taxon>
        <taxon>Prevotella</taxon>
    </lineage>
</organism>
<name>A0A0S3UGU8_PREIN</name>